<dbReference type="Pfam" id="PF11863">
    <property type="entry name" value="DUF3383"/>
    <property type="match status" value="1"/>
</dbReference>
<organism evidence="1 2">
    <name type="scientific">Rhodovarius crocodyli</name>
    <dbReference type="NCBI Taxonomy" id="1979269"/>
    <lineage>
        <taxon>Bacteria</taxon>
        <taxon>Pseudomonadati</taxon>
        <taxon>Pseudomonadota</taxon>
        <taxon>Alphaproteobacteria</taxon>
        <taxon>Acetobacterales</taxon>
        <taxon>Roseomonadaceae</taxon>
        <taxon>Rhodovarius</taxon>
    </lineage>
</organism>
<protein>
    <submittedName>
        <fullName evidence="1">DUF3383 domain-containing protein</fullName>
    </submittedName>
</protein>
<sequence length="498" mass="51304">MATIPVSAIVSVTPQVVSAGGSALDLNGLLLTTSTRVPINSVLSLSSVADVESYFGASSTEAAAAAIYFNGFDNSNVKPGALLFAQYPTASVAGYLRGGNVGALGLDAVKALSGVLTVSVDGTAKTSSSINLSTATSFSNAASIILAAFTSPGFTVTYDSVSGGFLFTSATTGASSSMSYATGTLSAGLLLTSATGAVTSAGAVAAVPGTFMSAVVALTQNWVSFTHLFDPDVSGNTNKLAFAAWTNGRGNRFWYVPWDTDVTPTQSTAATGSLGYLLGASDYSGTTPVYAPDYKLAVFCLGYAASLDFAQTDGRATLAFKSQTGMTATVTNQTAADNLIDNGYSFYGAYATANDQFVFAYPGNVSGPYLWADSYINQIWLNNGLQLAIISGLTQAKSVPYNARGYALIEAWCLDPINAAVNFGAIQPGVTLSAAQIAQVNSAAGLKIDTILSTRGWYLQVKDASPQVRAARGSPPVTLWYMDGQSVQSLNLASIMVQ</sequence>
<dbReference type="OrthoDB" id="7494486at2"/>
<evidence type="ECO:0000313" key="2">
    <source>
        <dbReference type="Proteomes" id="UP000282957"/>
    </source>
</evidence>
<accession>A0A437MC80</accession>
<reference evidence="1 2" key="1">
    <citation type="submission" date="2019-01" db="EMBL/GenBank/DDBJ databases">
        <authorList>
            <person name="Chen W.-M."/>
        </authorList>
    </citation>
    <scope>NUCLEOTIDE SEQUENCE [LARGE SCALE GENOMIC DNA]</scope>
    <source>
        <strain evidence="1 2">CCP-6</strain>
    </source>
</reference>
<dbReference type="RefSeq" id="WP_127788738.1">
    <property type="nucleotide sequence ID" value="NZ_SACL01000006.1"/>
</dbReference>
<dbReference type="InterPro" id="IPR021808">
    <property type="entry name" value="DUF3383"/>
</dbReference>
<dbReference type="AlphaFoldDB" id="A0A437MC80"/>
<evidence type="ECO:0000313" key="1">
    <source>
        <dbReference type="EMBL" id="RVT95250.1"/>
    </source>
</evidence>
<comment type="caution">
    <text evidence="1">The sequence shown here is derived from an EMBL/GenBank/DDBJ whole genome shotgun (WGS) entry which is preliminary data.</text>
</comment>
<dbReference type="Proteomes" id="UP000282957">
    <property type="component" value="Unassembled WGS sequence"/>
</dbReference>
<name>A0A437MC80_9PROT</name>
<keyword evidence="2" id="KW-1185">Reference proteome</keyword>
<proteinExistence type="predicted"/>
<dbReference type="EMBL" id="SACL01000006">
    <property type="protein sequence ID" value="RVT95250.1"/>
    <property type="molecule type" value="Genomic_DNA"/>
</dbReference>
<gene>
    <name evidence="1" type="ORF">EOD42_16835</name>
</gene>